<dbReference type="PRINTS" id="PR00072">
    <property type="entry name" value="MALOXRDTASE"/>
</dbReference>
<name>A0ABP6PHX4_9ACTN</name>
<protein>
    <submittedName>
        <fullName evidence="6">NAD-dependent malic enzyme</fullName>
    </submittedName>
</protein>
<dbReference type="SMART" id="SM01274">
    <property type="entry name" value="malic"/>
    <property type="match status" value="1"/>
</dbReference>
<dbReference type="Gene3D" id="3.40.50.720">
    <property type="entry name" value="NAD(P)-binding Rossmann-like Domain"/>
    <property type="match status" value="1"/>
</dbReference>
<dbReference type="Pfam" id="PF03949">
    <property type="entry name" value="Malic_M"/>
    <property type="match status" value="1"/>
</dbReference>
<dbReference type="InterPro" id="IPR012302">
    <property type="entry name" value="Malic_NAD-bd"/>
</dbReference>
<dbReference type="InterPro" id="IPR012301">
    <property type="entry name" value="Malic_N_dom"/>
</dbReference>
<dbReference type="Proteomes" id="UP001499924">
    <property type="component" value="Unassembled WGS sequence"/>
</dbReference>
<dbReference type="Pfam" id="PF00390">
    <property type="entry name" value="malic"/>
    <property type="match status" value="1"/>
</dbReference>
<sequence>MPGDGETMGPAMSTDTASAPGSDDTAAPPRGPVTSASYSITVRLTADGDPASIGRIATAVGSAGGAVTAIDVVDSRSDGLTVDVTCSAADASHSEEMVEALRTVPGVKVRKVSDRTFLLHLGGKLEVASKVPMKTRDDLSMAYTPGVARVCMALADHPEDVRRLTIKGNTVAVVTDGSAVLGLGNIGPGAAMPVMEGKAVLFKRFADIDAWPICLDTQDVDEIVRTVELIAPGFGGINLEDIAAPRCFEIEARLREKLDIPVFHDDQHGTAIVALAALKNALRVVDKQLPDVKIVVAGGGAAGTAIVNLLLKAGAGQVLVWDREGILSPDDDRLTGAKLELARRTNPGAVRGELPDALDGADVFIGVSAGNILAVEDLARMAPRAVVFPMANPTPEVDPVRARQYAAVVASGRSDMPNQINNVLAFPGVFRGLLDARATEITDGMLLAAAEALAAVVKDDQLNANYIIPSVFDPEVTHAVAAAVADQARHEPGATAKVREDLG</sequence>
<dbReference type="SUPFAM" id="SSF51735">
    <property type="entry name" value="NAD(P)-binding Rossmann-fold domains"/>
    <property type="match status" value="1"/>
</dbReference>
<evidence type="ECO:0000259" key="5">
    <source>
        <dbReference type="PROSITE" id="PS51671"/>
    </source>
</evidence>
<dbReference type="InterPro" id="IPR036291">
    <property type="entry name" value="NAD(P)-bd_dom_sf"/>
</dbReference>
<keyword evidence="7" id="KW-1185">Reference proteome</keyword>
<evidence type="ECO:0000256" key="1">
    <source>
        <dbReference type="ARBA" id="ARBA00008785"/>
    </source>
</evidence>
<dbReference type="SMART" id="SM00919">
    <property type="entry name" value="Malic_M"/>
    <property type="match status" value="1"/>
</dbReference>
<dbReference type="InterPro" id="IPR001891">
    <property type="entry name" value="Malic_OxRdtase"/>
</dbReference>
<dbReference type="PANTHER" id="PTHR43237:SF4">
    <property type="entry name" value="NADP-DEPENDENT MALIC ENZYME"/>
    <property type="match status" value="1"/>
</dbReference>
<proteinExistence type="inferred from homology"/>
<evidence type="ECO:0000313" key="6">
    <source>
        <dbReference type="EMBL" id="GAA3177165.1"/>
    </source>
</evidence>
<evidence type="ECO:0000313" key="7">
    <source>
        <dbReference type="Proteomes" id="UP001499924"/>
    </source>
</evidence>
<gene>
    <name evidence="6" type="ORF">GCM10010531_33600</name>
</gene>
<reference evidence="7" key="1">
    <citation type="journal article" date="2019" name="Int. J. Syst. Evol. Microbiol.">
        <title>The Global Catalogue of Microorganisms (GCM) 10K type strain sequencing project: providing services to taxonomists for standard genome sequencing and annotation.</title>
        <authorList>
            <consortium name="The Broad Institute Genomics Platform"/>
            <consortium name="The Broad Institute Genome Sequencing Center for Infectious Disease"/>
            <person name="Wu L."/>
            <person name="Ma J."/>
        </authorList>
    </citation>
    <scope>NUCLEOTIDE SEQUENCE [LARGE SCALE GENOMIC DNA]</scope>
    <source>
        <strain evidence="7">JCM 15614</strain>
    </source>
</reference>
<accession>A0ABP6PHX4</accession>
<dbReference type="Gene3D" id="3.40.50.10380">
    <property type="entry name" value="Malic enzyme, N-terminal domain"/>
    <property type="match status" value="1"/>
</dbReference>
<dbReference type="PANTHER" id="PTHR43237">
    <property type="entry name" value="NADP-DEPENDENT MALIC ENZYME"/>
    <property type="match status" value="1"/>
</dbReference>
<dbReference type="InterPro" id="IPR002912">
    <property type="entry name" value="ACT_dom"/>
</dbReference>
<dbReference type="InterPro" id="IPR051674">
    <property type="entry name" value="Malate_Decarboxylase"/>
</dbReference>
<evidence type="ECO:0000256" key="2">
    <source>
        <dbReference type="ARBA" id="ARBA00023002"/>
    </source>
</evidence>
<keyword evidence="2" id="KW-0560">Oxidoreductase</keyword>
<dbReference type="EMBL" id="BAAAVV010000008">
    <property type="protein sequence ID" value="GAA3177165.1"/>
    <property type="molecule type" value="Genomic_DNA"/>
</dbReference>
<dbReference type="InterPro" id="IPR046346">
    <property type="entry name" value="Aminoacid_DH-like_N_sf"/>
</dbReference>
<organism evidence="6 7">
    <name type="scientific">Blastococcus jejuensis</name>
    <dbReference type="NCBI Taxonomy" id="351224"/>
    <lineage>
        <taxon>Bacteria</taxon>
        <taxon>Bacillati</taxon>
        <taxon>Actinomycetota</taxon>
        <taxon>Actinomycetes</taxon>
        <taxon>Geodermatophilales</taxon>
        <taxon>Geodermatophilaceae</taxon>
        <taxon>Blastococcus</taxon>
    </lineage>
</organism>
<keyword evidence="3" id="KW-0479">Metal-binding</keyword>
<evidence type="ECO:0000256" key="3">
    <source>
        <dbReference type="RuleBase" id="RU003427"/>
    </source>
</evidence>
<feature type="domain" description="ACT" evidence="5">
    <location>
        <begin position="41"/>
        <end position="117"/>
    </location>
</feature>
<comment type="caution">
    <text evidence="6">The sequence shown here is derived from an EMBL/GenBank/DDBJ whole genome shotgun (WGS) entry which is preliminary data.</text>
</comment>
<comment type="similarity">
    <text evidence="1 3">Belongs to the malic enzymes family.</text>
</comment>
<dbReference type="SUPFAM" id="SSF53223">
    <property type="entry name" value="Aminoacid dehydrogenase-like, N-terminal domain"/>
    <property type="match status" value="1"/>
</dbReference>
<dbReference type="InterPro" id="IPR037062">
    <property type="entry name" value="Malic_N_dom_sf"/>
</dbReference>
<dbReference type="PROSITE" id="PS51671">
    <property type="entry name" value="ACT"/>
    <property type="match status" value="1"/>
</dbReference>
<feature type="region of interest" description="Disordered" evidence="4">
    <location>
        <begin position="1"/>
        <end position="35"/>
    </location>
</feature>
<evidence type="ECO:0000256" key="4">
    <source>
        <dbReference type="SAM" id="MobiDB-lite"/>
    </source>
</evidence>